<feature type="compositionally biased region" description="Acidic residues" evidence="8">
    <location>
        <begin position="517"/>
        <end position="529"/>
    </location>
</feature>
<dbReference type="Pfam" id="PF21192">
    <property type="entry name" value="OB_NMD3"/>
    <property type="match status" value="1"/>
</dbReference>
<dbReference type="OrthoDB" id="203821at2759"/>
<evidence type="ECO:0000256" key="7">
    <source>
        <dbReference type="RuleBase" id="RU364108"/>
    </source>
</evidence>
<evidence type="ECO:0000259" key="9">
    <source>
        <dbReference type="Pfam" id="PF04981"/>
    </source>
</evidence>
<dbReference type="InterPro" id="IPR048899">
    <property type="entry name" value="NMD_SH3"/>
</dbReference>
<comment type="subcellular location">
    <subcellularLocation>
        <location evidence="7">Cytoplasm</location>
    </subcellularLocation>
    <subcellularLocation>
        <location evidence="7">Nucleus</location>
    </subcellularLocation>
</comment>
<keyword evidence="3 7" id="KW-0813">Transport</keyword>
<dbReference type="GO" id="GO:0043023">
    <property type="term" value="F:ribosomal large subunit binding"/>
    <property type="evidence" value="ECO:0007669"/>
    <property type="project" value="InterPro"/>
</dbReference>
<keyword evidence="6 7" id="KW-0539">Nucleus</keyword>
<keyword evidence="4 7" id="KW-0963">Cytoplasm</keyword>
<accession>A0A9N8DC39</accession>
<dbReference type="InterPro" id="IPR007064">
    <property type="entry name" value="Nmd3_N"/>
</dbReference>
<dbReference type="EMBL" id="CAICTM010000083">
    <property type="protein sequence ID" value="CAB9500462.1"/>
    <property type="molecule type" value="Genomic_DNA"/>
</dbReference>
<comment type="similarity">
    <text evidence="1 7">Belongs to the NMD3 family.</text>
</comment>
<dbReference type="GO" id="GO:0000055">
    <property type="term" value="P:ribosomal large subunit export from nucleus"/>
    <property type="evidence" value="ECO:0007669"/>
    <property type="project" value="TreeGrafter"/>
</dbReference>
<dbReference type="AlphaFoldDB" id="A0A9N8DC39"/>
<evidence type="ECO:0000256" key="4">
    <source>
        <dbReference type="ARBA" id="ARBA00022490"/>
    </source>
</evidence>
<feature type="domain" description="Nmd3 N-terminal" evidence="9">
    <location>
        <begin position="18"/>
        <end position="253"/>
    </location>
</feature>
<name>A0A9N8DC39_9STRA</name>
<dbReference type="GO" id="GO:0015031">
    <property type="term" value="P:protein transport"/>
    <property type="evidence" value="ECO:0007669"/>
    <property type="project" value="UniProtKB-KW"/>
</dbReference>
<evidence type="ECO:0000256" key="6">
    <source>
        <dbReference type="ARBA" id="ARBA00023242"/>
    </source>
</evidence>
<protein>
    <recommendedName>
        <fullName evidence="2 7">60S ribosomal export protein NMD3</fullName>
    </recommendedName>
</protein>
<feature type="region of interest" description="Disordered" evidence="8">
    <location>
        <begin position="481"/>
        <end position="500"/>
    </location>
</feature>
<feature type="domain" description="60S ribosomal export protein NMD3 OB-fold" evidence="10">
    <location>
        <begin position="343"/>
        <end position="418"/>
    </location>
</feature>
<evidence type="ECO:0000313" key="12">
    <source>
        <dbReference type="EMBL" id="CAB9500462.1"/>
    </source>
</evidence>
<reference evidence="12" key="1">
    <citation type="submission" date="2020-06" db="EMBL/GenBank/DDBJ databases">
        <authorList>
            <consortium name="Plant Systems Biology data submission"/>
        </authorList>
    </citation>
    <scope>NUCLEOTIDE SEQUENCE</scope>
    <source>
        <strain evidence="12">D6</strain>
    </source>
</reference>
<feature type="compositionally biased region" description="Acidic residues" evidence="8">
    <location>
        <begin position="491"/>
        <end position="500"/>
    </location>
</feature>
<organism evidence="12 13">
    <name type="scientific">Seminavis robusta</name>
    <dbReference type="NCBI Taxonomy" id="568900"/>
    <lineage>
        <taxon>Eukaryota</taxon>
        <taxon>Sar</taxon>
        <taxon>Stramenopiles</taxon>
        <taxon>Ochrophyta</taxon>
        <taxon>Bacillariophyta</taxon>
        <taxon>Bacillariophyceae</taxon>
        <taxon>Bacillariophycidae</taxon>
        <taxon>Naviculales</taxon>
        <taxon>Naviculaceae</taxon>
        <taxon>Seminavis</taxon>
    </lineage>
</organism>
<keyword evidence="5 7" id="KW-0653">Protein transport</keyword>
<feature type="domain" description="60S ribosomal export protein NMD3 SH3" evidence="11">
    <location>
        <begin position="256"/>
        <end position="303"/>
    </location>
</feature>
<dbReference type="GO" id="GO:0005634">
    <property type="term" value="C:nucleus"/>
    <property type="evidence" value="ECO:0007669"/>
    <property type="project" value="UniProtKB-SubCell"/>
</dbReference>
<comment type="function">
    <text evidence="7">Acts as an adapter for the XPO1/CRM1-mediated export of the 60S ribosomal subunit.</text>
</comment>
<keyword evidence="13" id="KW-1185">Reference proteome</keyword>
<gene>
    <name evidence="12" type="ORF">SEMRO_84_G044850.1</name>
</gene>
<dbReference type="InterPro" id="IPR039768">
    <property type="entry name" value="Nmd3"/>
</dbReference>
<dbReference type="Pfam" id="PF21193">
    <property type="entry name" value="NMD_SH3"/>
    <property type="match status" value="1"/>
</dbReference>
<evidence type="ECO:0000259" key="10">
    <source>
        <dbReference type="Pfam" id="PF21192"/>
    </source>
</evidence>
<sequence length="582" mass="65255">MAASTNNPAGSTMVKVLCCVCGIPIDPNAANTCASCLASTSDITRGISTEVHLHQCRGCRRWHRGAGKWMGCDLESRELMSLCLANISGLKAKSKADKGVRLVDASWIWTEPHSMRLKVRLAVQKEVQAGTILQQSFLVEFIVRNQQCVDCAAEFRQGTWKSLVQVRQRVGHKRTFLYLEQLILKHGAHRGCLSIEAFKDGMDFYFPDKGKAARFICFLENVVPIKTKCSKKLIGTDDKSNVSNFKYTNLVEICTLCKDDLLYLPAKTARNMGNISQLVLVKNISNLIHFIDPLSGQTASMNAEQYWRDPLRPIITAARSRMTRFVVLGKEPVVLRRNVSKRTTSKKQKSKLAELTLAKEDDLGVNDVQYQDRSHVGYLMKSGDVAAGYDLKQAQFVHDEAEELRQAGKLPDVVVIRKLYGGEKRLWQLKRLDVDVTETALSLKARAAKNQEEADHMDEEDFMQEVEADKEMRQNMNLYKSAVVPQQPKNDEDDDEDDDDQQIRLEELLDALALDAGPDDEMEDAEGEDGNLAPGEYEEGEKAAKDGIKYIDREAARGIKEKDVAVPVTGGTFDKELDFDDL</sequence>
<dbReference type="PANTHER" id="PTHR12746:SF2">
    <property type="entry name" value="60S RIBOSOMAL EXPORT PROTEIN NMD3"/>
    <property type="match status" value="1"/>
</dbReference>
<evidence type="ECO:0000259" key="11">
    <source>
        <dbReference type="Pfam" id="PF21193"/>
    </source>
</evidence>
<evidence type="ECO:0000256" key="1">
    <source>
        <dbReference type="ARBA" id="ARBA00009794"/>
    </source>
</evidence>
<evidence type="ECO:0000256" key="3">
    <source>
        <dbReference type="ARBA" id="ARBA00022448"/>
    </source>
</evidence>
<dbReference type="GO" id="GO:0005737">
    <property type="term" value="C:cytoplasm"/>
    <property type="evidence" value="ECO:0007669"/>
    <property type="project" value="UniProtKB-SubCell"/>
</dbReference>
<feature type="region of interest" description="Disordered" evidence="8">
    <location>
        <begin position="515"/>
        <end position="545"/>
    </location>
</feature>
<dbReference type="InterPro" id="IPR048898">
    <property type="entry name" value="OB_NMD3"/>
</dbReference>
<evidence type="ECO:0000313" key="13">
    <source>
        <dbReference type="Proteomes" id="UP001153069"/>
    </source>
</evidence>
<evidence type="ECO:0000256" key="8">
    <source>
        <dbReference type="SAM" id="MobiDB-lite"/>
    </source>
</evidence>
<comment type="caution">
    <text evidence="12">The sequence shown here is derived from an EMBL/GenBank/DDBJ whole genome shotgun (WGS) entry which is preliminary data.</text>
</comment>
<evidence type="ECO:0000256" key="5">
    <source>
        <dbReference type="ARBA" id="ARBA00022927"/>
    </source>
</evidence>
<evidence type="ECO:0000256" key="2">
    <source>
        <dbReference type="ARBA" id="ARBA00017035"/>
    </source>
</evidence>
<proteinExistence type="inferred from homology"/>
<dbReference type="Proteomes" id="UP001153069">
    <property type="component" value="Unassembled WGS sequence"/>
</dbReference>
<dbReference type="PANTHER" id="PTHR12746">
    <property type="entry name" value="NONSENSE-MEDIATED MRNA DECAY PROTEIN 3"/>
    <property type="match status" value="1"/>
</dbReference>
<dbReference type="Pfam" id="PF04981">
    <property type="entry name" value="NMD3"/>
    <property type="match status" value="1"/>
</dbReference>